<feature type="signal peptide" evidence="1">
    <location>
        <begin position="1"/>
        <end position="20"/>
    </location>
</feature>
<keyword evidence="1" id="KW-0732">Signal</keyword>
<dbReference type="KEGG" id="mgel:G5B37_04705"/>
<evidence type="ECO:0000313" key="3">
    <source>
        <dbReference type="Proteomes" id="UP000505306"/>
    </source>
</evidence>
<name>A0A6G6GJX1_9FLAO</name>
<evidence type="ECO:0000313" key="2">
    <source>
        <dbReference type="EMBL" id="QIE58886.1"/>
    </source>
</evidence>
<dbReference type="EMBL" id="CP049057">
    <property type="protein sequence ID" value="QIE58886.1"/>
    <property type="molecule type" value="Genomic_DNA"/>
</dbReference>
<proteinExistence type="predicted"/>
<organism evidence="2 3">
    <name type="scientific">Rasiella rasia</name>
    <dbReference type="NCBI Taxonomy" id="2744027"/>
    <lineage>
        <taxon>Bacteria</taxon>
        <taxon>Pseudomonadati</taxon>
        <taxon>Bacteroidota</taxon>
        <taxon>Flavobacteriia</taxon>
        <taxon>Flavobacteriales</taxon>
        <taxon>Flavobacteriaceae</taxon>
        <taxon>Rasiella</taxon>
    </lineage>
</organism>
<dbReference type="PROSITE" id="PS51257">
    <property type="entry name" value="PROKAR_LIPOPROTEIN"/>
    <property type="match status" value="1"/>
</dbReference>
<evidence type="ECO:0008006" key="4">
    <source>
        <dbReference type="Google" id="ProtNLM"/>
    </source>
</evidence>
<dbReference type="RefSeq" id="WP_164678915.1">
    <property type="nucleotide sequence ID" value="NZ_CP049057.1"/>
</dbReference>
<keyword evidence="3" id="KW-1185">Reference proteome</keyword>
<dbReference type="Proteomes" id="UP000505306">
    <property type="component" value="Chromosome"/>
</dbReference>
<accession>A0A6G6GJX1</accession>
<sequence>MKLLKYITLLLLTFVLISCRNDVKKTVSENEEASHTINNSKKVADETTKKEKNIQLLRDKDYLTESQWQSWLPETLLDMPRSFSQINFMPGLGSCSATYSTGNKRIKFMVIDGAGEKGAGGVGSFKMYSKTDYDTEDEERYKKTRVLEGVRVVESYRKTGNYYSLSMFYGERFGIKIETFELEPHALDLIFTELNLNELKNL</sequence>
<feature type="chain" id="PRO_5026052029" description="Lipoprotein" evidence="1">
    <location>
        <begin position="21"/>
        <end position="202"/>
    </location>
</feature>
<reference evidence="2 3" key="1">
    <citation type="submission" date="2020-02" db="EMBL/GenBank/DDBJ databases">
        <title>Complete genome sequence of Flavobacteriaceae bacterium.</title>
        <authorList>
            <person name="Kim S.-J."/>
            <person name="Kim Y.-S."/>
            <person name="Kim K.-H."/>
        </authorList>
    </citation>
    <scope>NUCLEOTIDE SEQUENCE [LARGE SCALE GENOMIC DNA]</scope>
    <source>
        <strain evidence="2 3">RR4-40</strain>
    </source>
</reference>
<protein>
    <recommendedName>
        <fullName evidence="4">Lipoprotein</fullName>
    </recommendedName>
</protein>
<dbReference type="AlphaFoldDB" id="A0A6G6GJX1"/>
<evidence type="ECO:0000256" key="1">
    <source>
        <dbReference type="SAM" id="SignalP"/>
    </source>
</evidence>
<gene>
    <name evidence="2" type="ORF">G5B37_04705</name>
</gene>